<evidence type="ECO:0000256" key="8">
    <source>
        <dbReference type="HAMAP-Rule" id="MF_01020"/>
    </source>
</evidence>
<comment type="subcellular location">
    <subcellularLocation>
        <location evidence="8">Cytoplasm</location>
    </subcellularLocation>
</comment>
<evidence type="ECO:0000256" key="2">
    <source>
        <dbReference type="ARBA" id="ARBA00005204"/>
    </source>
</evidence>
<keyword evidence="7 8" id="KW-0368">Histidine biosynthesis</keyword>
<dbReference type="PANTHER" id="PTHR42945">
    <property type="entry name" value="HISTIDINE BIOSYNTHESIS BIFUNCTIONAL PROTEIN"/>
    <property type="match status" value="1"/>
</dbReference>
<keyword evidence="8" id="KW-0963">Cytoplasm</keyword>
<comment type="similarity">
    <text evidence="8">Belongs to the PRA-PH family.</text>
</comment>
<dbReference type="CDD" id="cd11534">
    <property type="entry name" value="NTP-PPase_HisIE_like"/>
    <property type="match status" value="1"/>
</dbReference>
<keyword evidence="3 8" id="KW-0028">Amino-acid biosynthesis</keyword>
<dbReference type="OrthoDB" id="39686at2157"/>
<dbReference type="GO" id="GO:0000105">
    <property type="term" value="P:L-histidine biosynthetic process"/>
    <property type="evidence" value="ECO:0007669"/>
    <property type="project" value="UniProtKB-UniRule"/>
</dbReference>
<dbReference type="NCBIfam" id="TIGR03188">
    <property type="entry name" value="histidine_hisI"/>
    <property type="match status" value="1"/>
</dbReference>
<evidence type="ECO:0000256" key="4">
    <source>
        <dbReference type="ARBA" id="ARBA00022741"/>
    </source>
</evidence>
<dbReference type="EMBL" id="CP013694">
    <property type="protein sequence ID" value="ALU30274.1"/>
    <property type="molecule type" value="Genomic_DNA"/>
</dbReference>
<evidence type="ECO:0000256" key="5">
    <source>
        <dbReference type="ARBA" id="ARBA00022801"/>
    </source>
</evidence>
<gene>
    <name evidence="8" type="primary">hisE</name>
    <name evidence="9" type="ORF">ATY89_10205</name>
    <name evidence="10" type="ORF">ATZ20_01760</name>
</gene>
<keyword evidence="5 8" id="KW-0378">Hydrolase</keyword>
<accession>A0A0U3H7U1</accession>
<proteinExistence type="inferred from homology"/>
<dbReference type="AlphaFoldDB" id="A0A0U3H7U1"/>
<dbReference type="STRING" id="1435377.SUSAZ_07470"/>
<dbReference type="InterPro" id="IPR021130">
    <property type="entry name" value="PRib-ATP_PPHydrolase-like"/>
</dbReference>
<dbReference type="EC" id="3.6.1.31" evidence="8"/>
<evidence type="ECO:0000313" key="10">
    <source>
        <dbReference type="EMBL" id="ALU30991.1"/>
    </source>
</evidence>
<evidence type="ECO:0000313" key="9">
    <source>
        <dbReference type="EMBL" id="ALU30274.1"/>
    </source>
</evidence>
<dbReference type="Proteomes" id="UP000060043">
    <property type="component" value="Chromosome"/>
</dbReference>
<comment type="catalytic activity">
    <reaction evidence="1 8">
        <text>1-(5-phospho-beta-D-ribosyl)-ATP + H2O = 1-(5-phospho-beta-D-ribosyl)-5'-AMP + diphosphate + H(+)</text>
        <dbReference type="Rhea" id="RHEA:22828"/>
        <dbReference type="ChEBI" id="CHEBI:15377"/>
        <dbReference type="ChEBI" id="CHEBI:15378"/>
        <dbReference type="ChEBI" id="CHEBI:33019"/>
        <dbReference type="ChEBI" id="CHEBI:59457"/>
        <dbReference type="ChEBI" id="CHEBI:73183"/>
        <dbReference type="EC" id="3.6.1.31"/>
    </reaction>
</comment>
<dbReference type="Pfam" id="PF01503">
    <property type="entry name" value="PRA-PH"/>
    <property type="match status" value="1"/>
</dbReference>
<dbReference type="SUPFAM" id="SSF101386">
    <property type="entry name" value="all-alpha NTP pyrophosphatases"/>
    <property type="match status" value="1"/>
</dbReference>
<evidence type="ECO:0000256" key="7">
    <source>
        <dbReference type="ARBA" id="ARBA00023102"/>
    </source>
</evidence>
<dbReference type="EMBL" id="CP013695">
    <property type="protein sequence ID" value="ALU30991.1"/>
    <property type="molecule type" value="Genomic_DNA"/>
</dbReference>
<dbReference type="SMR" id="A0A0U3H7U1"/>
<dbReference type="Proteomes" id="UP000065473">
    <property type="component" value="Chromosome"/>
</dbReference>
<dbReference type="OMA" id="DLWFHCM"/>
<protein>
    <recommendedName>
        <fullName evidence="8">Phosphoribosyl-ATP pyrophosphatase</fullName>
        <shortName evidence="8">PRA-PH</shortName>
        <ecNumber evidence="8">3.6.1.31</ecNumber>
    </recommendedName>
</protein>
<sequence length="95" mass="11064">MSDNVIDKLYSIILDRMKTMKEGSYTVELIKRGKHYVAQKVGEESTEAIIASLVESQQRFVEEVSDLIYHLLVLMALENVTPQDVYKELERRMKK</sequence>
<comment type="pathway">
    <text evidence="2 8">Amino-acid biosynthesis; L-histidine biosynthesis; L-histidine from 5-phospho-alpha-D-ribose 1-diphosphate: step 2/9.</text>
</comment>
<dbReference type="GO" id="GO:0004636">
    <property type="term" value="F:phosphoribosyl-ATP diphosphatase activity"/>
    <property type="evidence" value="ECO:0007669"/>
    <property type="project" value="UniProtKB-UniRule"/>
</dbReference>
<evidence type="ECO:0000256" key="6">
    <source>
        <dbReference type="ARBA" id="ARBA00022840"/>
    </source>
</evidence>
<dbReference type="InterPro" id="IPR008179">
    <property type="entry name" value="HisE"/>
</dbReference>
<evidence type="ECO:0000256" key="1">
    <source>
        <dbReference type="ARBA" id="ARBA00001460"/>
    </source>
</evidence>
<organism evidence="10 11">
    <name type="scientific">Sulfolobus acidocaldarius</name>
    <dbReference type="NCBI Taxonomy" id="2285"/>
    <lineage>
        <taxon>Archaea</taxon>
        <taxon>Thermoproteota</taxon>
        <taxon>Thermoprotei</taxon>
        <taxon>Sulfolobales</taxon>
        <taxon>Sulfolobaceae</taxon>
        <taxon>Sulfolobus</taxon>
    </lineage>
</organism>
<dbReference type="GeneID" id="14552073"/>
<dbReference type="GO" id="GO:0005737">
    <property type="term" value="C:cytoplasm"/>
    <property type="evidence" value="ECO:0007669"/>
    <property type="project" value="UniProtKB-SubCell"/>
</dbReference>
<dbReference type="PaxDb" id="1435377-SUSAZ_07470"/>
<dbReference type="GeneID" id="78441923"/>
<evidence type="ECO:0000313" key="12">
    <source>
        <dbReference type="Proteomes" id="UP000065473"/>
    </source>
</evidence>
<dbReference type="GO" id="GO:0005524">
    <property type="term" value="F:ATP binding"/>
    <property type="evidence" value="ECO:0007669"/>
    <property type="project" value="UniProtKB-KW"/>
</dbReference>
<keyword evidence="4 8" id="KW-0547">Nucleotide-binding</keyword>
<dbReference type="Gene3D" id="1.10.287.1080">
    <property type="entry name" value="MazG-like"/>
    <property type="match status" value="1"/>
</dbReference>
<dbReference type="RefSeq" id="WP_011278395.1">
    <property type="nucleotide sequence ID" value="NZ_BHWZ01000003.1"/>
</dbReference>
<keyword evidence="6 8" id="KW-0067">ATP-binding</keyword>
<evidence type="ECO:0000256" key="3">
    <source>
        <dbReference type="ARBA" id="ARBA00022605"/>
    </source>
</evidence>
<dbReference type="PANTHER" id="PTHR42945:SF1">
    <property type="entry name" value="HISTIDINE BIOSYNTHESIS BIFUNCTIONAL PROTEIN HIS7"/>
    <property type="match status" value="1"/>
</dbReference>
<evidence type="ECO:0000313" key="11">
    <source>
        <dbReference type="Proteomes" id="UP000060043"/>
    </source>
</evidence>
<dbReference type="HAMAP" id="MF_01020">
    <property type="entry name" value="HisE"/>
    <property type="match status" value="1"/>
</dbReference>
<name>A0A0U3H7U1_9CREN</name>
<reference evidence="11 12" key="1">
    <citation type="submission" date="2015-12" db="EMBL/GenBank/DDBJ databases">
        <title>A stable core within a dynamic pangenome in Sulfolobus acidocaldarius.</title>
        <authorList>
            <person name="Anderson R."/>
            <person name="Kouris A."/>
            <person name="Seward C."/>
            <person name="Campbell K."/>
            <person name="Whitaker R."/>
        </authorList>
    </citation>
    <scope>NUCLEOTIDE SEQUENCE [LARGE SCALE GENOMIC DNA]</scope>
    <source>
        <strain evidence="9 12">GG12-C01-09</strain>
        <strain evidence="10 11">NG05B_CO5_07</strain>
    </source>
</reference>
<dbReference type="UniPathway" id="UPA00031">
    <property type="reaction ID" value="UER00007"/>
</dbReference>